<evidence type="ECO:0000259" key="2">
    <source>
        <dbReference type="Pfam" id="PF08885"/>
    </source>
</evidence>
<dbReference type="Pfam" id="PF08885">
    <property type="entry name" value="GSCFA"/>
    <property type="match status" value="1"/>
</dbReference>
<feature type="domain" description="GSCFA" evidence="2">
    <location>
        <begin position="417"/>
        <end position="682"/>
    </location>
</feature>
<dbReference type="Proteomes" id="UP000698242">
    <property type="component" value="Unassembled WGS sequence"/>
</dbReference>
<gene>
    <name evidence="3" type="ORF">PMES_02966</name>
</gene>
<evidence type="ECO:0000313" key="3">
    <source>
        <dbReference type="EMBL" id="KAF0674584.1"/>
    </source>
</evidence>
<keyword evidence="3" id="KW-0449">Lipoprotein</keyword>
<evidence type="ECO:0000256" key="1">
    <source>
        <dbReference type="SAM" id="MobiDB-lite"/>
    </source>
</evidence>
<dbReference type="EMBL" id="APKE01000036">
    <property type="protein sequence ID" value="KAF0674584.1"/>
    <property type="molecule type" value="Genomic_DNA"/>
</dbReference>
<name>A0A921NR33_9RHOB</name>
<dbReference type="SUPFAM" id="SSF52540">
    <property type="entry name" value="P-loop containing nucleoside triphosphate hydrolases"/>
    <property type="match status" value="1"/>
</dbReference>
<accession>A0A921NR33</accession>
<dbReference type="RefSeq" id="WP_159966480.1">
    <property type="nucleotide sequence ID" value="NZ_APKE01000036.1"/>
</dbReference>
<dbReference type="Gene3D" id="3.40.50.300">
    <property type="entry name" value="P-loop containing nucleotide triphosphate hydrolases"/>
    <property type="match status" value="1"/>
</dbReference>
<organism evidence="3 4">
    <name type="scientific">Profundibacterium mesophilum KAUST100406-0324</name>
    <dbReference type="NCBI Taxonomy" id="1037889"/>
    <lineage>
        <taxon>Bacteria</taxon>
        <taxon>Pseudomonadati</taxon>
        <taxon>Pseudomonadota</taxon>
        <taxon>Alphaproteobacteria</taxon>
        <taxon>Rhodobacterales</taxon>
        <taxon>Roseobacteraceae</taxon>
        <taxon>Profundibacterium</taxon>
    </lineage>
</organism>
<dbReference type="InterPro" id="IPR027417">
    <property type="entry name" value="P-loop_NTPase"/>
</dbReference>
<reference evidence="3" key="1">
    <citation type="submission" date="2013-03" db="EMBL/GenBank/DDBJ databases">
        <title>Genome Sequence of the Profundibacterium mesophilum strain KAUST100406-0324T from Red Sea, a novel genus in the family Rhodobacteraceae.</title>
        <authorList>
            <person name="Essack M."/>
            <person name="Alam I."/>
            <person name="Lafi F."/>
            <person name="Alawi W."/>
            <person name="Kamanu F."/>
            <person name="Al-Suwailem A."/>
            <person name="Lee O.O."/>
            <person name="Xu Y."/>
            <person name="Bajic V."/>
            <person name="Qian P.-Y."/>
            <person name="Archer J."/>
        </authorList>
    </citation>
    <scope>NUCLEOTIDE SEQUENCE</scope>
    <source>
        <strain evidence="3">KAUST100406-0324</strain>
    </source>
</reference>
<comment type="caution">
    <text evidence="3">The sequence shown here is derived from an EMBL/GenBank/DDBJ whole genome shotgun (WGS) entry which is preliminary data.</text>
</comment>
<feature type="region of interest" description="Disordered" evidence="1">
    <location>
        <begin position="337"/>
        <end position="361"/>
    </location>
</feature>
<evidence type="ECO:0000313" key="4">
    <source>
        <dbReference type="Proteomes" id="UP000698242"/>
    </source>
</evidence>
<dbReference type="OrthoDB" id="369216at2"/>
<proteinExistence type="predicted"/>
<sequence>MKIIVHPGFHKTGTTAIQTYLKTHRDALAAAGFIHPDFAETGDPGKIAGNFYFAKQVAEAPERVAEFRDYIAAQAARGDVLFLSAESMIRHAADPGEARAQSPAEHWRARIAYVERLREVLPGNDVEVVFTLRDVFPLAESYYQENVKKTMFSGDFTTYLRTRFVEYDIATIITIWQRIFPKVTIRSYEADMTHPKGIVGALLADYCPSYEVAEAAGRHNVSLQAKLLDILRRANAHIAPRDKPRLIQILDQLNAAPPFDAKMTFWTEEARAAMGPQLEAQAVFQQMQPGAAAIEDHGLGGRPAFEPASRAELRTALDAIEAQAPDIAAQLAPLEAPAARRSGPARTEAPAPSAPAPSDRPAFAAATLTGMIEQMPAREAMARTRKAMCRLTSEVEYLSTKTWPTIEPPFQIETGAKVFTIGSCFARNIEEYFDVLGFELPTLGIKARREEWAGRPNGILDKYNPPSILHAVEWAREIYLRDDKMRPSDLAELSIEVGEDQVVDLQLAGFVPVTRARHAQRRAQVYQVYRELFTADTVMITLGMTECWKDLETGKYIDGAPLTRQLLPFAERFEFHNLDVNASVAFIDKAFSLIREVNADAKFVITTSPVPLIRTFTGLSCVSANGYSKSTLRSACGVLDQRWGDDLFYFPSYEIVSGARSWDFWQRDCQHLKSGAVAQIVHYLVQHLIRELGQDEIDFLGTYAFSSLPERREALALAEGLAERSQDTRHHERLAILRETFKPRAPKAKA</sequence>
<keyword evidence="4" id="KW-1185">Reference proteome</keyword>
<protein>
    <submittedName>
        <fullName evidence="3">Lipoprotein</fullName>
    </submittedName>
</protein>
<dbReference type="AlphaFoldDB" id="A0A921NR33"/>
<dbReference type="InterPro" id="IPR014982">
    <property type="entry name" value="GSCFA"/>
</dbReference>